<evidence type="ECO:0008006" key="4">
    <source>
        <dbReference type="Google" id="ProtNLM"/>
    </source>
</evidence>
<name>A0A1H8CK08_9BACI</name>
<reference evidence="3" key="1">
    <citation type="submission" date="2016-10" db="EMBL/GenBank/DDBJ databases">
        <authorList>
            <person name="Varghese N."/>
            <person name="Submissions S."/>
        </authorList>
    </citation>
    <scope>NUCLEOTIDE SEQUENCE [LARGE SCALE GENOMIC DNA]</scope>
    <source>
        <strain evidence="3">B48,IBRC-M 10115,DSM 25386,CECT 8001</strain>
    </source>
</reference>
<evidence type="ECO:0000313" key="3">
    <source>
        <dbReference type="Proteomes" id="UP000198553"/>
    </source>
</evidence>
<protein>
    <recommendedName>
        <fullName evidence="4">Gas vesicle protein</fullName>
    </recommendedName>
</protein>
<accession>A0A1H8CK08</accession>
<feature type="coiled-coil region" evidence="1">
    <location>
        <begin position="54"/>
        <end position="116"/>
    </location>
</feature>
<evidence type="ECO:0000313" key="2">
    <source>
        <dbReference type="EMBL" id="SEM95375.1"/>
    </source>
</evidence>
<proteinExistence type="predicted"/>
<dbReference type="Proteomes" id="UP000198553">
    <property type="component" value="Unassembled WGS sequence"/>
</dbReference>
<dbReference type="RefSeq" id="WP_090745324.1">
    <property type="nucleotide sequence ID" value="NZ_FOBW01000007.1"/>
</dbReference>
<dbReference type="AlphaFoldDB" id="A0A1H8CK08"/>
<gene>
    <name evidence="2" type="ORF">SAMN05192533_107125</name>
</gene>
<organism evidence="2 3">
    <name type="scientific">Mesobacillus persicus</name>
    <dbReference type="NCBI Taxonomy" id="930146"/>
    <lineage>
        <taxon>Bacteria</taxon>
        <taxon>Bacillati</taxon>
        <taxon>Bacillota</taxon>
        <taxon>Bacilli</taxon>
        <taxon>Bacillales</taxon>
        <taxon>Bacillaceae</taxon>
        <taxon>Mesobacillus</taxon>
    </lineage>
</organism>
<evidence type="ECO:0000256" key="1">
    <source>
        <dbReference type="SAM" id="Coils"/>
    </source>
</evidence>
<dbReference type="Gene3D" id="1.10.287.950">
    <property type="entry name" value="Methyl-accepting chemotaxis protein"/>
    <property type="match status" value="1"/>
</dbReference>
<keyword evidence="1" id="KW-0175">Coiled coil</keyword>
<keyword evidence="3" id="KW-1185">Reference proteome</keyword>
<dbReference type="OrthoDB" id="2353585at2"/>
<dbReference type="EMBL" id="FOBW01000007">
    <property type="protein sequence ID" value="SEM95375.1"/>
    <property type="molecule type" value="Genomic_DNA"/>
</dbReference>
<dbReference type="SUPFAM" id="SSF58104">
    <property type="entry name" value="Methyl-accepting chemotaxis protein (MCP) signaling domain"/>
    <property type="match status" value="1"/>
</dbReference>
<sequence>MASSRKFWIGVAVGALAGGAVSLLDRTTRQGVKEDFKKASGTVTYIAKHPNEFIDEVKETVNKVKTTVQQVSEDVSFITEKVEEIKEVPPQVAELVQESKETLSEMREKAEELNTANRL</sequence>
<dbReference type="STRING" id="930146.SAMN05192533_107125"/>